<dbReference type="InterPro" id="IPR001965">
    <property type="entry name" value="Znf_PHD"/>
</dbReference>
<dbReference type="eggNOG" id="ENOG502QPIX">
    <property type="taxonomic scope" value="Eukaryota"/>
</dbReference>
<dbReference type="Gramene" id="ESQ32505">
    <property type="protein sequence ID" value="ESQ32505"/>
    <property type="gene ID" value="EUTSA_v10003648mg"/>
</dbReference>
<dbReference type="InterPro" id="IPR058939">
    <property type="entry name" value="Mtase_EDM2"/>
</dbReference>
<feature type="compositionally biased region" description="Basic and acidic residues" evidence="6">
    <location>
        <begin position="163"/>
        <end position="183"/>
    </location>
</feature>
<feature type="domain" description="Zinc finger PHD-type" evidence="7">
    <location>
        <begin position="270"/>
        <end position="336"/>
    </location>
</feature>
<dbReference type="OMA" id="FPCASAN"/>
<dbReference type="Pfam" id="PF12047">
    <property type="entry name" value="DNMT1-RFD"/>
    <property type="match status" value="1"/>
</dbReference>
<evidence type="ECO:0000256" key="6">
    <source>
        <dbReference type="SAM" id="MobiDB-lite"/>
    </source>
</evidence>
<gene>
    <name evidence="8" type="ORF">EUTSA_v10003648mg</name>
</gene>
<evidence type="ECO:0000256" key="5">
    <source>
        <dbReference type="ARBA" id="ARBA00023242"/>
    </source>
</evidence>
<keyword evidence="5" id="KW-0539">Nucleus</keyword>
<evidence type="ECO:0000256" key="4">
    <source>
        <dbReference type="ARBA" id="ARBA00022833"/>
    </source>
</evidence>
<dbReference type="GO" id="GO:0005634">
    <property type="term" value="C:nucleus"/>
    <property type="evidence" value="ECO:0007669"/>
    <property type="project" value="UniProtKB-SubCell"/>
</dbReference>
<dbReference type="InterPro" id="IPR055198">
    <property type="entry name" value="NSD_PHD"/>
</dbReference>
<dbReference type="AlphaFoldDB" id="V4K4R5"/>
<evidence type="ECO:0000256" key="1">
    <source>
        <dbReference type="ARBA" id="ARBA00004123"/>
    </source>
</evidence>
<keyword evidence="2" id="KW-0479">Metal-binding</keyword>
<sequence length="843" mass="96101">MDWSDEEGEILPEFVDDYYFVDQSDTPISFCELPVKWDNEDSAASSGLPVYLRGSTYCGYESLYKLAKAWKFDLSDEHPKIEVLLYGMHWITLQNPAKSYEALVRTILATLQCLHFVKRNPEASSVDVWNSLHKADGIQPSEHDLSDHVALLCQAMKRDEDLTKSKELPTHHQQDEQTPKEENFTVDNMTDEENSSDDDSAMNLQFDTVCSFCDNGGYILCCEGSCLRSFHATIADGIDSSCQSLGFPDGTQVHALGTYLCDNCLYKQHQCYACGQLGSSDENSSQEVFPCSASNCGHFYHPICVAKHLYAGDQNKSEELQAKIAARDSFCCPLHICKLCKTSENKNVYALHFAVCRRCPTAYHRKCLPWEITSELNCDKETPQRTWERLLPYNRILMYCLNHEIIGHLATPARDHLIFPDKAGLRTQSHGLAPVKVDVSGRMTDFKHHGGLPDRLGINESRKPRMNLSFNNNLMKRKMDSIGQKLLKEEGPSAFAEPIREDEDEEPSLHRVMSIIEEVESSFNFDEYMKSRGATHVKSYHSGNDIVKNITTGLVKTHVNAARAALKMFEEGREEDARAIFGPDDLLQLMKHKTKLEIYLSPFLHGMRYTSFGRHFTKPEKLTEIVERLHLYVQSGDTVVDFCCGSNDFSCMMNEKLGKMGKLCFFKNFDLIPPKNNFNFEKRDWLSVKKEELPDGSQLIMGLNPPFGYKSSLANRFIKKALEFKPKILILIVPSETKRVDEIADYDLIWKDTNMLRGMSFYLPGSIDVNDKTIEQWNNLPPPLYLWSRRDWSGYHKTIALQQGHITQMHHSTYTEGLHHAPIPQDEDDDNGMVQDMDISPVS</sequence>
<evidence type="ECO:0000256" key="2">
    <source>
        <dbReference type="ARBA" id="ARBA00022723"/>
    </source>
</evidence>
<feature type="region of interest" description="Disordered" evidence="6">
    <location>
        <begin position="818"/>
        <end position="843"/>
    </location>
</feature>
<dbReference type="Proteomes" id="UP000030689">
    <property type="component" value="Unassembled WGS sequence"/>
</dbReference>
<dbReference type="Pfam" id="PF22908">
    <property type="entry name" value="PHD_NSD"/>
    <property type="match status" value="1"/>
</dbReference>
<dbReference type="Gene3D" id="3.30.40.10">
    <property type="entry name" value="Zinc/RING finger domain, C3HC4 (zinc finger)"/>
    <property type="match status" value="2"/>
</dbReference>
<evidence type="ECO:0000256" key="3">
    <source>
        <dbReference type="ARBA" id="ARBA00022771"/>
    </source>
</evidence>
<keyword evidence="4" id="KW-0862">Zinc</keyword>
<feature type="domain" description="Zinc finger PHD-type" evidence="7">
    <location>
        <begin position="337"/>
        <end position="404"/>
    </location>
</feature>
<feature type="domain" description="Zinc finger PHD-type" evidence="7">
    <location>
        <begin position="209"/>
        <end position="265"/>
    </location>
</feature>
<feature type="compositionally biased region" description="Acidic residues" evidence="6">
    <location>
        <begin position="189"/>
        <end position="199"/>
    </location>
</feature>
<dbReference type="InterPro" id="IPR029063">
    <property type="entry name" value="SAM-dependent_MTases_sf"/>
</dbReference>
<evidence type="ECO:0000313" key="9">
    <source>
        <dbReference type="Proteomes" id="UP000030689"/>
    </source>
</evidence>
<dbReference type="SUPFAM" id="SSF53335">
    <property type="entry name" value="S-adenosyl-L-methionine-dependent methyltransferases"/>
    <property type="match status" value="1"/>
</dbReference>
<dbReference type="GO" id="GO:0008270">
    <property type="term" value="F:zinc ion binding"/>
    <property type="evidence" value="ECO:0007669"/>
    <property type="project" value="UniProtKB-KW"/>
</dbReference>
<comment type="subcellular location">
    <subcellularLocation>
        <location evidence="1">Nucleus</location>
    </subcellularLocation>
</comment>
<reference evidence="8 9" key="1">
    <citation type="journal article" date="2013" name="Front. Plant Sci.">
        <title>The Reference Genome of the Halophytic Plant Eutrema salsugineum.</title>
        <authorList>
            <person name="Yang R."/>
            <person name="Jarvis D.E."/>
            <person name="Chen H."/>
            <person name="Beilstein M.A."/>
            <person name="Grimwood J."/>
            <person name="Jenkins J."/>
            <person name="Shu S."/>
            <person name="Prochnik S."/>
            <person name="Xin M."/>
            <person name="Ma C."/>
            <person name="Schmutz J."/>
            <person name="Wing R.A."/>
            <person name="Mitchell-Olds T."/>
            <person name="Schumaker K.S."/>
            <person name="Wang X."/>
        </authorList>
    </citation>
    <scope>NUCLEOTIDE SEQUENCE [LARGE SCALE GENOMIC DNA]</scope>
</reference>
<keyword evidence="9" id="KW-1185">Reference proteome</keyword>
<organism evidence="8 9">
    <name type="scientific">Eutrema salsugineum</name>
    <name type="common">Saltwater cress</name>
    <name type="synonym">Sisymbrium salsugineum</name>
    <dbReference type="NCBI Taxonomy" id="72664"/>
    <lineage>
        <taxon>Eukaryota</taxon>
        <taxon>Viridiplantae</taxon>
        <taxon>Streptophyta</taxon>
        <taxon>Embryophyta</taxon>
        <taxon>Tracheophyta</taxon>
        <taxon>Spermatophyta</taxon>
        <taxon>Magnoliopsida</taxon>
        <taxon>eudicotyledons</taxon>
        <taxon>Gunneridae</taxon>
        <taxon>Pentapetalae</taxon>
        <taxon>rosids</taxon>
        <taxon>malvids</taxon>
        <taxon>Brassicales</taxon>
        <taxon>Brassicaceae</taxon>
        <taxon>Eutremeae</taxon>
        <taxon>Eutrema</taxon>
    </lineage>
</organism>
<accession>V4K4R5</accession>
<keyword evidence="3" id="KW-0863">Zinc-finger</keyword>
<dbReference type="SMART" id="SM00249">
    <property type="entry name" value="PHD"/>
    <property type="match status" value="3"/>
</dbReference>
<dbReference type="STRING" id="72664.V4K4R5"/>
<dbReference type="PANTHER" id="PTHR46235">
    <property type="entry name" value="PHD FINGER-CONTAINING PROTEIN DDB_G0268158"/>
    <property type="match status" value="1"/>
</dbReference>
<evidence type="ECO:0000313" key="8">
    <source>
        <dbReference type="EMBL" id="ESQ32505.1"/>
    </source>
</evidence>
<evidence type="ECO:0000259" key="7">
    <source>
        <dbReference type="SMART" id="SM00249"/>
    </source>
</evidence>
<dbReference type="InterPro" id="IPR022702">
    <property type="entry name" value="Cytosine_MeTrfase1_RFD"/>
</dbReference>
<name>V4K4R5_EUTSA</name>
<dbReference type="KEGG" id="eus:EUTSA_v10003648mg"/>
<dbReference type="EMBL" id="KI517748">
    <property type="protein sequence ID" value="ESQ32505.1"/>
    <property type="molecule type" value="Genomic_DNA"/>
</dbReference>
<proteinExistence type="predicted"/>
<feature type="region of interest" description="Disordered" evidence="6">
    <location>
        <begin position="163"/>
        <end position="199"/>
    </location>
</feature>
<dbReference type="CDD" id="cd15565">
    <property type="entry name" value="PHD2_NSD"/>
    <property type="match status" value="1"/>
</dbReference>
<dbReference type="InterPro" id="IPR013083">
    <property type="entry name" value="Znf_RING/FYVE/PHD"/>
</dbReference>
<dbReference type="Pfam" id="PF26055">
    <property type="entry name" value="Mtase_EDM2"/>
    <property type="match status" value="1"/>
</dbReference>
<protein>
    <recommendedName>
        <fullName evidence="7">Zinc finger PHD-type domain-containing protein</fullName>
    </recommendedName>
</protein>
<dbReference type="PANTHER" id="PTHR46235:SF13">
    <property type="entry name" value="EDM2-LIKE PROTEIN1"/>
    <property type="match status" value="1"/>
</dbReference>